<feature type="transmembrane region" description="Helical" evidence="8">
    <location>
        <begin position="51"/>
        <end position="71"/>
    </location>
</feature>
<dbReference type="InterPro" id="IPR001958">
    <property type="entry name" value="Tet-R_TetA/multi-R_MdtG-like"/>
</dbReference>
<reference evidence="10 11" key="2">
    <citation type="journal article" date="2013" name="Genome Announc.">
        <title>Genome Sequence of Growth-Improving Paenibacillus mucilaginosus Strain KNP414.</title>
        <authorList>
            <person name="Lu J.J."/>
            <person name="Wang J.F."/>
            <person name="Hu X.F."/>
        </authorList>
    </citation>
    <scope>NUCLEOTIDE SEQUENCE [LARGE SCALE GENOMIC DNA]</scope>
    <source>
        <strain evidence="10 11">KNP414</strain>
    </source>
</reference>
<dbReference type="Proteomes" id="UP000006620">
    <property type="component" value="Chromosome"/>
</dbReference>
<evidence type="ECO:0000313" key="11">
    <source>
        <dbReference type="Proteomes" id="UP000006620"/>
    </source>
</evidence>
<dbReference type="CDD" id="cd17477">
    <property type="entry name" value="MFS_YcaD_like"/>
    <property type="match status" value="1"/>
</dbReference>
<evidence type="ECO:0000313" key="10">
    <source>
        <dbReference type="EMBL" id="AEI43888.1"/>
    </source>
</evidence>
<accession>F8FG68</accession>
<dbReference type="EMBL" id="CP002869">
    <property type="protein sequence ID" value="AEI43888.1"/>
    <property type="molecule type" value="Genomic_DNA"/>
</dbReference>
<comment type="subcellular location">
    <subcellularLocation>
        <location evidence="1">Cell membrane</location>
        <topology evidence="1">Multi-pass membrane protein</topology>
    </subcellularLocation>
</comment>
<organism evidence="10 11">
    <name type="scientific">Paenibacillus mucilaginosus (strain KNP414)</name>
    <dbReference type="NCBI Taxonomy" id="1036673"/>
    <lineage>
        <taxon>Bacteria</taxon>
        <taxon>Bacillati</taxon>
        <taxon>Bacillota</taxon>
        <taxon>Bacilli</taxon>
        <taxon>Bacillales</taxon>
        <taxon>Paenibacillaceae</taxon>
        <taxon>Paenibacillus</taxon>
    </lineage>
</organism>
<gene>
    <name evidence="10" type="ordered locus">KNP414_05364</name>
</gene>
<dbReference type="GO" id="GO:0022857">
    <property type="term" value="F:transmembrane transporter activity"/>
    <property type="evidence" value="ECO:0007669"/>
    <property type="project" value="InterPro"/>
</dbReference>
<dbReference type="InterPro" id="IPR047200">
    <property type="entry name" value="MFS_YcaD-like"/>
</dbReference>
<dbReference type="InterPro" id="IPR036259">
    <property type="entry name" value="MFS_trans_sf"/>
</dbReference>
<dbReference type="PANTHER" id="PTHR23521">
    <property type="entry name" value="TRANSPORTER MFS SUPERFAMILY"/>
    <property type="match status" value="1"/>
</dbReference>
<dbReference type="PROSITE" id="PS50850">
    <property type="entry name" value="MFS"/>
    <property type="match status" value="1"/>
</dbReference>
<dbReference type="RefSeq" id="WP_013919041.1">
    <property type="nucleotide sequence ID" value="NC_015690.1"/>
</dbReference>
<dbReference type="InterPro" id="IPR020846">
    <property type="entry name" value="MFS_dom"/>
</dbReference>
<evidence type="ECO:0000256" key="8">
    <source>
        <dbReference type="SAM" id="Phobius"/>
    </source>
</evidence>
<dbReference type="InterPro" id="IPR011701">
    <property type="entry name" value="MFS"/>
</dbReference>
<feature type="transmembrane region" description="Helical" evidence="8">
    <location>
        <begin position="369"/>
        <end position="387"/>
    </location>
</feature>
<dbReference type="PROSITE" id="PS00216">
    <property type="entry name" value="SUGAR_TRANSPORT_1"/>
    <property type="match status" value="1"/>
</dbReference>
<feature type="transmembrane region" description="Helical" evidence="8">
    <location>
        <begin position="18"/>
        <end position="39"/>
    </location>
</feature>
<dbReference type="PATRIC" id="fig|1036673.3.peg.4972"/>
<dbReference type="PANTHER" id="PTHR23521:SF2">
    <property type="entry name" value="TRANSPORTER MFS SUPERFAMILY"/>
    <property type="match status" value="1"/>
</dbReference>
<keyword evidence="5 8" id="KW-0812">Transmembrane</keyword>
<feature type="transmembrane region" description="Helical" evidence="8">
    <location>
        <begin position="278"/>
        <end position="297"/>
    </location>
</feature>
<evidence type="ECO:0000259" key="9">
    <source>
        <dbReference type="PROSITE" id="PS50850"/>
    </source>
</evidence>
<comment type="similarity">
    <text evidence="2">Belongs to the major facilitator superfamily. TCR/Tet family.</text>
</comment>
<feature type="domain" description="Major facilitator superfamily (MFS) profile" evidence="9">
    <location>
        <begin position="17"/>
        <end position="392"/>
    </location>
</feature>
<keyword evidence="3" id="KW-0813">Transport</keyword>
<feature type="transmembrane region" description="Helical" evidence="8">
    <location>
        <begin position="171"/>
        <end position="188"/>
    </location>
</feature>
<dbReference type="PRINTS" id="PR01035">
    <property type="entry name" value="TCRTETA"/>
</dbReference>
<name>F8FG68_PAEMK</name>
<feature type="transmembrane region" description="Helical" evidence="8">
    <location>
        <begin position="83"/>
        <end position="101"/>
    </location>
</feature>
<dbReference type="GO" id="GO:0005886">
    <property type="term" value="C:plasma membrane"/>
    <property type="evidence" value="ECO:0007669"/>
    <property type="project" value="UniProtKB-SubCell"/>
</dbReference>
<feature type="transmembrane region" description="Helical" evidence="8">
    <location>
        <begin position="208"/>
        <end position="226"/>
    </location>
</feature>
<feature type="transmembrane region" description="Helical" evidence="8">
    <location>
        <begin position="339"/>
        <end position="357"/>
    </location>
</feature>
<evidence type="ECO:0000256" key="4">
    <source>
        <dbReference type="ARBA" id="ARBA00022475"/>
    </source>
</evidence>
<dbReference type="InterPro" id="IPR005829">
    <property type="entry name" value="Sugar_transporter_CS"/>
</dbReference>
<dbReference type="HOGENOM" id="CLU_035018_0_0_9"/>
<sequence length="401" mass="42717">MHLNKPNTADASIPLRHYLILITVVIVAGMNQGLLLPLLTLMLEQTGISSGVNGLNAAALYVGIFATMFWIEKPVRRFGYKPVIVTGMLIVCAALVLFPVFPHYWVWLLLRVAVGAGDSGLHYATQLWIVSSSPADRRGRYISLYGMAYGVGFSIGPLGINLLIFGPSVPFLAAAVLSAVSLLLVLRLRSSYPQTAEAGERASAGYPAVFRLAWFALLTSLLYGYMESSLNSNFPVYGLRAGFSDAWISLLLPAVGIGSLVLQLPLGMWSDRWGRRPVLMVSGLLGGAAFLAVPFFAGGSPYVLLGLFALAGGAVGSFYTLGLAYAADVVPRAVLPRTNVIASVLFSAGSILGPNIGGFSMEYVSIHSMFYWLGGAFVLFALLGLLYRPAAAGASRQELPA</sequence>
<evidence type="ECO:0000256" key="7">
    <source>
        <dbReference type="ARBA" id="ARBA00023136"/>
    </source>
</evidence>
<evidence type="ECO:0000256" key="3">
    <source>
        <dbReference type="ARBA" id="ARBA00022448"/>
    </source>
</evidence>
<dbReference type="KEGG" id="pms:KNP414_05364"/>
<evidence type="ECO:0000256" key="1">
    <source>
        <dbReference type="ARBA" id="ARBA00004651"/>
    </source>
</evidence>
<keyword evidence="7 8" id="KW-0472">Membrane</keyword>
<protein>
    <submittedName>
        <fullName evidence="10">Major facilitator superfamily transporter MFS_1</fullName>
    </submittedName>
</protein>
<feature type="transmembrane region" description="Helical" evidence="8">
    <location>
        <begin position="142"/>
        <end position="165"/>
    </location>
</feature>
<dbReference type="SUPFAM" id="SSF103473">
    <property type="entry name" value="MFS general substrate transporter"/>
    <property type="match status" value="1"/>
</dbReference>
<feature type="transmembrane region" description="Helical" evidence="8">
    <location>
        <begin position="246"/>
        <end position="266"/>
    </location>
</feature>
<dbReference type="AlphaFoldDB" id="F8FG68"/>
<evidence type="ECO:0000256" key="5">
    <source>
        <dbReference type="ARBA" id="ARBA00022692"/>
    </source>
</evidence>
<feature type="transmembrane region" description="Helical" evidence="8">
    <location>
        <begin position="303"/>
        <end position="327"/>
    </location>
</feature>
<keyword evidence="4" id="KW-1003">Cell membrane</keyword>
<reference evidence="11" key="1">
    <citation type="submission" date="2011-06" db="EMBL/GenBank/DDBJ databases">
        <title>Complete genome sequence of Paenibacillus mucilaginosus KNP414.</title>
        <authorList>
            <person name="Wang J."/>
            <person name="Hu S."/>
            <person name="Hu X."/>
            <person name="Zhang B."/>
            <person name="Dong D."/>
            <person name="Zhang S."/>
            <person name="Zhao K."/>
            <person name="Wu D."/>
        </authorList>
    </citation>
    <scope>NUCLEOTIDE SEQUENCE [LARGE SCALE GENOMIC DNA]</scope>
    <source>
        <strain evidence="11">KNP414</strain>
    </source>
</reference>
<proteinExistence type="inferred from homology"/>
<evidence type="ECO:0000256" key="6">
    <source>
        <dbReference type="ARBA" id="ARBA00022989"/>
    </source>
</evidence>
<evidence type="ECO:0000256" key="2">
    <source>
        <dbReference type="ARBA" id="ARBA00007520"/>
    </source>
</evidence>
<keyword evidence="6 8" id="KW-1133">Transmembrane helix</keyword>
<dbReference type="Pfam" id="PF07690">
    <property type="entry name" value="MFS_1"/>
    <property type="match status" value="1"/>
</dbReference>
<dbReference type="Gene3D" id="1.20.1250.20">
    <property type="entry name" value="MFS general substrate transporter like domains"/>
    <property type="match status" value="2"/>
</dbReference>